<feature type="non-terminal residue" evidence="1">
    <location>
        <position position="1"/>
    </location>
</feature>
<reference evidence="1" key="1">
    <citation type="submission" date="2023-06" db="EMBL/GenBank/DDBJ databases">
        <authorList>
            <person name="Delattre M."/>
        </authorList>
    </citation>
    <scope>NUCLEOTIDE SEQUENCE</scope>
    <source>
        <strain evidence="1">AF72</strain>
    </source>
</reference>
<organism evidence="1 2">
    <name type="scientific">Mesorhabditis spiculigera</name>
    <dbReference type="NCBI Taxonomy" id="96644"/>
    <lineage>
        <taxon>Eukaryota</taxon>
        <taxon>Metazoa</taxon>
        <taxon>Ecdysozoa</taxon>
        <taxon>Nematoda</taxon>
        <taxon>Chromadorea</taxon>
        <taxon>Rhabditida</taxon>
        <taxon>Rhabditina</taxon>
        <taxon>Rhabditomorpha</taxon>
        <taxon>Rhabditoidea</taxon>
        <taxon>Rhabditidae</taxon>
        <taxon>Mesorhabditinae</taxon>
        <taxon>Mesorhabditis</taxon>
    </lineage>
</organism>
<protein>
    <submittedName>
        <fullName evidence="1">Uncharacterized protein</fullName>
    </submittedName>
</protein>
<evidence type="ECO:0000313" key="1">
    <source>
        <dbReference type="EMBL" id="CAJ0564518.1"/>
    </source>
</evidence>
<accession>A0AA36FW61</accession>
<comment type="caution">
    <text evidence="1">The sequence shown here is derived from an EMBL/GenBank/DDBJ whole genome shotgun (WGS) entry which is preliminary data.</text>
</comment>
<gene>
    <name evidence="1" type="ORF">MSPICULIGERA_LOCUS3192</name>
</gene>
<name>A0AA36FW61_9BILA</name>
<sequence length="397" mass="44720">MIIVLILAPNEIVSILPLVPERLSEDNFPSVNLYAQPMGTSESHFLLNFYAGSDTDNDENWLVGFSQPESVTLYSSVFSLILNSTTNDFRLELLICYGVQHQFVRPALLTSPLFPWKFDDSNGVDFCFNDTAQSNTSIITFAFNRLTEMEKLTIPANPENDTLLFFGHRTDLPYMVCTQLIVYGRRNHMPCEYELHAGAMGKHLTTFSDYEAIFPQILTSETYSLKIPRYCSPMIALDVGDAMDISPGMRMPGYGTAIVTSQGYGDPMHIAYNGWTGTKCAWVNVQNETYDVAIEVVEVLTGELTINFCDATDKNKLFFNTSYLRNGTSWNFQSPNCINISWSSMGTVALGEPTGFQARFKFQHHRWMTTPETVTTSSSQKAYLPGLLIFVLTRLLR</sequence>
<proteinExistence type="predicted"/>
<dbReference type="EMBL" id="CATQJA010000888">
    <property type="protein sequence ID" value="CAJ0564518.1"/>
    <property type="molecule type" value="Genomic_DNA"/>
</dbReference>
<dbReference type="AlphaFoldDB" id="A0AA36FW61"/>
<dbReference type="Proteomes" id="UP001177023">
    <property type="component" value="Unassembled WGS sequence"/>
</dbReference>
<evidence type="ECO:0000313" key="2">
    <source>
        <dbReference type="Proteomes" id="UP001177023"/>
    </source>
</evidence>
<keyword evidence="2" id="KW-1185">Reference proteome</keyword>